<evidence type="ECO:0000313" key="3">
    <source>
        <dbReference type="Proteomes" id="UP000008631"/>
    </source>
</evidence>
<proteinExistence type="predicted"/>
<sequence length="454" mass="51121">MNPTPSPATTALPSTQDPSYDPHLADIEADLHAGLPHQRERLRRARRRQELWALRDDPATRHGWGETIRERTEKPRRPLPVLRGVVTLLTSHLYNPGPTRTLQANPLSDGFDLQQPSSDVGLTVANAFCQEVYAHNQIDALMQAADISATLHGAAAIGVHATGDPVRPIRLDLYGGDEFVVWTPDDDPAHPFALCALSRDRQRRRDRYELWTARRRRVYLSSQPQAAPLAHLPTTSESVPQRTVELIEDAPNPYGRLPFAFAHDELVTRDFWDGGLGDFLADLDREIDREWSQLAWIGQFDLPIGFLRDASPTARLIARPGHFNPLVAARPGEKPDAFYLRSEYDPTRRLDGLERYLFLALELLGVPRAAIRLEQGRSPSGAALVAEHWPLLTRARRRRDLFAVLEADLLATMLHCAGTWYRQDHLIHAAQSTRLHLEWSEPIAPIVQIPSQTS</sequence>
<feature type="region of interest" description="Disordered" evidence="1">
    <location>
        <begin position="1"/>
        <end position="23"/>
    </location>
</feature>
<dbReference type="InParanoid" id="E8R340"/>
<dbReference type="AlphaFoldDB" id="E8R340"/>
<keyword evidence="3" id="KW-1185">Reference proteome</keyword>
<evidence type="ECO:0000256" key="1">
    <source>
        <dbReference type="SAM" id="MobiDB-lite"/>
    </source>
</evidence>
<dbReference type="KEGG" id="ipa:Isop_1979"/>
<dbReference type="Proteomes" id="UP000008631">
    <property type="component" value="Chromosome"/>
</dbReference>
<evidence type="ECO:0000313" key="2">
    <source>
        <dbReference type="EMBL" id="ADV62559.1"/>
    </source>
</evidence>
<gene>
    <name evidence="2" type="ordered locus">Isop_1979</name>
</gene>
<name>E8R340_ISOPI</name>
<organism evidence="2 3">
    <name type="scientific">Isosphaera pallida (strain ATCC 43644 / DSM 9630 / IS1B)</name>
    <dbReference type="NCBI Taxonomy" id="575540"/>
    <lineage>
        <taxon>Bacteria</taxon>
        <taxon>Pseudomonadati</taxon>
        <taxon>Planctomycetota</taxon>
        <taxon>Planctomycetia</taxon>
        <taxon>Isosphaerales</taxon>
        <taxon>Isosphaeraceae</taxon>
        <taxon>Isosphaera</taxon>
    </lineage>
</organism>
<accession>E8R340</accession>
<dbReference type="HOGENOM" id="CLU_602405_0_0_0"/>
<reference key="1">
    <citation type="submission" date="2010-11" db="EMBL/GenBank/DDBJ databases">
        <title>The complete sequence of chromosome of Isophaera pallida ATCC 43644.</title>
        <authorList>
            <consortium name="US DOE Joint Genome Institute (JGI-PGF)"/>
            <person name="Lucas S."/>
            <person name="Copeland A."/>
            <person name="Lapidus A."/>
            <person name="Bruce D."/>
            <person name="Goodwin L."/>
            <person name="Pitluck S."/>
            <person name="Kyrpides N."/>
            <person name="Mavromatis K."/>
            <person name="Pagani I."/>
            <person name="Ivanova N."/>
            <person name="Saunders E."/>
            <person name="Brettin T."/>
            <person name="Detter J.C."/>
            <person name="Han C."/>
            <person name="Tapia R."/>
            <person name="Land M."/>
            <person name="Hauser L."/>
            <person name="Markowitz V."/>
            <person name="Cheng J.-F."/>
            <person name="Hugenholtz P."/>
            <person name="Woyke T."/>
            <person name="Wu D."/>
            <person name="Eisen J.A."/>
        </authorList>
    </citation>
    <scope>NUCLEOTIDE SEQUENCE</scope>
    <source>
        <strain>ATCC 43644</strain>
    </source>
</reference>
<dbReference type="EMBL" id="CP002353">
    <property type="protein sequence ID" value="ADV62559.1"/>
    <property type="molecule type" value="Genomic_DNA"/>
</dbReference>
<reference evidence="2 3" key="2">
    <citation type="journal article" date="2011" name="Stand. Genomic Sci.">
        <title>Complete genome sequence of Isosphaera pallida type strain (IS1B).</title>
        <authorList>
            <consortium name="US DOE Joint Genome Institute (JGI-PGF)"/>
            <person name="Goker M."/>
            <person name="Cleland D."/>
            <person name="Saunders E."/>
            <person name="Lapidus A."/>
            <person name="Nolan M."/>
            <person name="Lucas S."/>
            <person name="Hammon N."/>
            <person name="Deshpande S."/>
            <person name="Cheng J.F."/>
            <person name="Tapia R."/>
            <person name="Han C."/>
            <person name="Goodwin L."/>
            <person name="Pitluck S."/>
            <person name="Liolios K."/>
            <person name="Pagani I."/>
            <person name="Ivanova N."/>
            <person name="Mavromatis K."/>
            <person name="Pati A."/>
            <person name="Chen A."/>
            <person name="Palaniappan K."/>
            <person name="Land M."/>
            <person name="Hauser L."/>
            <person name="Chang Y.J."/>
            <person name="Jeffries C.D."/>
            <person name="Detter J.C."/>
            <person name="Beck B."/>
            <person name="Woyke T."/>
            <person name="Bristow J."/>
            <person name="Eisen J.A."/>
            <person name="Markowitz V."/>
            <person name="Hugenholtz P."/>
            <person name="Kyrpides N.C."/>
            <person name="Klenk H.P."/>
        </authorList>
    </citation>
    <scope>NUCLEOTIDE SEQUENCE [LARGE SCALE GENOMIC DNA]</scope>
    <source>
        <strain evidence="3">ATCC 43644 / DSM 9630 / IS1B</strain>
    </source>
</reference>
<protein>
    <submittedName>
        <fullName evidence="2">Uncharacterized protein</fullName>
    </submittedName>
</protein>
<dbReference type="RefSeq" id="WP_013564847.1">
    <property type="nucleotide sequence ID" value="NC_014962.1"/>
</dbReference>